<accession>A0A6L2JYC5</accession>
<evidence type="ECO:0008006" key="3">
    <source>
        <dbReference type="Google" id="ProtNLM"/>
    </source>
</evidence>
<evidence type="ECO:0000256" key="1">
    <source>
        <dbReference type="SAM" id="MobiDB-lite"/>
    </source>
</evidence>
<feature type="compositionally biased region" description="Basic and acidic residues" evidence="1">
    <location>
        <begin position="50"/>
        <end position="70"/>
    </location>
</feature>
<sequence length="206" mass="23467">MGMFRETLAEGEEGSLHLGPERPRVYSDLSPKDKERETLAEGEEGSLHLGPERPRVYSDLSPKDKERGLRDSNYDHLYTYLKQHEAHANENKMMLDRFTQHAVDPLALMSNVSHQQYYLQSYTTSPSTHENGLVLDEEQLVFIAGGQDKVVDEDVDEQPVQDLVPSPHIEKSHFTSKNPLSRHIDECVRMGVASLKVVFLSSFFLK</sequence>
<proteinExistence type="predicted"/>
<feature type="region of interest" description="Disordered" evidence="1">
    <location>
        <begin position="1"/>
        <end position="70"/>
    </location>
</feature>
<name>A0A6L2JYC5_TANCI</name>
<dbReference type="EMBL" id="BKCJ010001477">
    <property type="protein sequence ID" value="GEU41749.1"/>
    <property type="molecule type" value="Genomic_DNA"/>
</dbReference>
<protein>
    <recommendedName>
        <fullName evidence="3">Integrase, catalytic region, zinc finger, CCHC-type, peptidase aspartic, catalytic</fullName>
    </recommendedName>
</protein>
<reference evidence="2" key="1">
    <citation type="journal article" date="2019" name="Sci. Rep.">
        <title>Draft genome of Tanacetum cinerariifolium, the natural source of mosquito coil.</title>
        <authorList>
            <person name="Yamashiro T."/>
            <person name="Shiraishi A."/>
            <person name="Satake H."/>
            <person name="Nakayama K."/>
        </authorList>
    </citation>
    <scope>NUCLEOTIDE SEQUENCE</scope>
</reference>
<feature type="compositionally biased region" description="Basic and acidic residues" evidence="1">
    <location>
        <begin position="19"/>
        <end position="39"/>
    </location>
</feature>
<organism evidence="2">
    <name type="scientific">Tanacetum cinerariifolium</name>
    <name type="common">Dalmatian daisy</name>
    <name type="synonym">Chrysanthemum cinerariifolium</name>
    <dbReference type="NCBI Taxonomy" id="118510"/>
    <lineage>
        <taxon>Eukaryota</taxon>
        <taxon>Viridiplantae</taxon>
        <taxon>Streptophyta</taxon>
        <taxon>Embryophyta</taxon>
        <taxon>Tracheophyta</taxon>
        <taxon>Spermatophyta</taxon>
        <taxon>Magnoliopsida</taxon>
        <taxon>eudicotyledons</taxon>
        <taxon>Gunneridae</taxon>
        <taxon>Pentapetalae</taxon>
        <taxon>asterids</taxon>
        <taxon>campanulids</taxon>
        <taxon>Asterales</taxon>
        <taxon>Asteraceae</taxon>
        <taxon>Asteroideae</taxon>
        <taxon>Anthemideae</taxon>
        <taxon>Anthemidinae</taxon>
        <taxon>Tanacetum</taxon>
    </lineage>
</organism>
<evidence type="ECO:0000313" key="2">
    <source>
        <dbReference type="EMBL" id="GEU41749.1"/>
    </source>
</evidence>
<gene>
    <name evidence="2" type="ORF">Tci_013727</name>
</gene>
<dbReference type="AlphaFoldDB" id="A0A6L2JYC5"/>
<comment type="caution">
    <text evidence="2">The sequence shown here is derived from an EMBL/GenBank/DDBJ whole genome shotgun (WGS) entry which is preliminary data.</text>
</comment>